<dbReference type="AlphaFoldDB" id="A0A8S1Q1N7"/>
<dbReference type="PANTHER" id="PTHR33706">
    <property type="entry name" value="MORN VARIANT REPEAT PROTEIN"/>
    <property type="match status" value="1"/>
</dbReference>
<proteinExistence type="predicted"/>
<protein>
    <submittedName>
        <fullName evidence="1">Uncharacterized protein</fullName>
    </submittedName>
</protein>
<comment type="caution">
    <text evidence="1">The sequence shown here is derived from an EMBL/GenBank/DDBJ whole genome shotgun (WGS) entry which is preliminary data.</text>
</comment>
<name>A0A8S1Q1N7_9CILI</name>
<reference evidence="1" key="1">
    <citation type="submission" date="2021-01" db="EMBL/GenBank/DDBJ databases">
        <authorList>
            <consortium name="Genoscope - CEA"/>
            <person name="William W."/>
        </authorList>
    </citation>
    <scope>NUCLEOTIDE SEQUENCE</scope>
</reference>
<sequence length="530" mass="62938">MNLKLKDFVEKLLQNSQNLNIKDQLQQSQSKEIFTQTLQILDKLQEEIHLIFTSIKESIQAIQIHEKKIDDKFLQLIKENLNPVECSNFELDFLVNFLNGDIFEKEMEKRIQLSSFIKNDWSDQQSIQILSKKHCIEKDKNKLNFNKIQNLEKAEHLQINGQYGVKGNRIRKWKYFWKGQEIGYCQYNICGQQDGNQIELCDNYSDEKNVLEIGQCSKGKRCGKWSFYCGYRQIGGGSYNEEGIKAGRWVELDSQFKLERQIIYQGEYNMKGVKIGKWDIEYCNPGQEEYKKIGSGLYDQENQIKNGQWIELWGNFEKYTQVISYGKYSQEGIKVDKWDFQYRQYNEQKYRQIGDGSYNQEGIKISSWLQLDDGFNWQKQVIYKGDYNVRGIKIGQWDIYFFNPGEEVQNKMQVLQKFKISSGGGSYDQQGIKNGVWVELWERFCFQAQITYNGRYNKKGIKVDRWDICYRAKNYKNYEPMQNLSYYIYMSEVVDFMIKKELRLENGLNWMNTFFGRNKSFMKVNTIGKG</sequence>
<dbReference type="OrthoDB" id="320641at2759"/>
<keyword evidence="2" id="KW-1185">Reference proteome</keyword>
<accession>A0A8S1Q1N7</accession>
<dbReference type="PANTHER" id="PTHR33706:SF1">
    <property type="entry name" value="TPR REPEAT PROTEIN"/>
    <property type="match status" value="1"/>
</dbReference>
<evidence type="ECO:0000313" key="1">
    <source>
        <dbReference type="EMBL" id="CAD8108733.1"/>
    </source>
</evidence>
<dbReference type="Proteomes" id="UP000692954">
    <property type="component" value="Unassembled WGS sequence"/>
</dbReference>
<gene>
    <name evidence="1" type="ORF">PSON_ATCC_30995.1.T0920044</name>
</gene>
<dbReference type="EMBL" id="CAJJDN010000092">
    <property type="protein sequence ID" value="CAD8108733.1"/>
    <property type="molecule type" value="Genomic_DNA"/>
</dbReference>
<organism evidence="1 2">
    <name type="scientific">Paramecium sonneborni</name>
    <dbReference type="NCBI Taxonomy" id="65129"/>
    <lineage>
        <taxon>Eukaryota</taxon>
        <taxon>Sar</taxon>
        <taxon>Alveolata</taxon>
        <taxon>Ciliophora</taxon>
        <taxon>Intramacronucleata</taxon>
        <taxon>Oligohymenophorea</taxon>
        <taxon>Peniculida</taxon>
        <taxon>Parameciidae</taxon>
        <taxon>Paramecium</taxon>
    </lineage>
</organism>
<evidence type="ECO:0000313" key="2">
    <source>
        <dbReference type="Proteomes" id="UP000692954"/>
    </source>
</evidence>